<comment type="caution">
    <text evidence="2">The sequence shown here is derived from an EMBL/GenBank/DDBJ whole genome shotgun (WGS) entry which is preliminary data.</text>
</comment>
<feature type="chain" id="PRO_5035789686" description="Transmembrane protein" evidence="1">
    <location>
        <begin position="19"/>
        <end position="263"/>
    </location>
</feature>
<gene>
    <name evidence="2" type="ORF">PPRIM_AZ9-3.1.T1600003</name>
</gene>
<evidence type="ECO:0000313" key="2">
    <source>
        <dbReference type="EMBL" id="CAD8114429.1"/>
    </source>
</evidence>
<evidence type="ECO:0008006" key="4">
    <source>
        <dbReference type="Google" id="ProtNLM"/>
    </source>
</evidence>
<name>A0A8S1QET8_PARPR</name>
<accession>A0A8S1QET8</accession>
<evidence type="ECO:0000313" key="3">
    <source>
        <dbReference type="Proteomes" id="UP000688137"/>
    </source>
</evidence>
<protein>
    <recommendedName>
        <fullName evidence="4">Transmembrane protein</fullName>
    </recommendedName>
</protein>
<feature type="signal peptide" evidence="1">
    <location>
        <begin position="1"/>
        <end position="18"/>
    </location>
</feature>
<dbReference type="Proteomes" id="UP000688137">
    <property type="component" value="Unassembled WGS sequence"/>
</dbReference>
<evidence type="ECO:0000256" key="1">
    <source>
        <dbReference type="SAM" id="SignalP"/>
    </source>
</evidence>
<dbReference type="AlphaFoldDB" id="A0A8S1QET8"/>
<sequence length="263" mass="31565">MGMIIWKLFISYLSYIYCVYQFENGKQFLHCLIDILNEDQQNFEKIFNQLLKETVYVHLIIQVNQDQQIKSVYQGNDNHTEYSKFHRIDTCLTQLDIFLFDVKCILKCQKYDGRVLLNLKWYNTLRINKLEVSKLLIMVYQFSLNNYDLYNVCCPLLIQLTSELKLSLVTINMEIFRKNFGVLITSNFSNHILSICEVDQTSKNQNSKEYIKYSMNLVQYRINHNCKLKLKKNCLSKKNQIVKYDQEIRLHERVLMQQLLKIY</sequence>
<dbReference type="EMBL" id="CAJJDM010000165">
    <property type="protein sequence ID" value="CAD8114429.1"/>
    <property type="molecule type" value="Genomic_DNA"/>
</dbReference>
<keyword evidence="3" id="KW-1185">Reference proteome</keyword>
<keyword evidence="1" id="KW-0732">Signal</keyword>
<proteinExistence type="predicted"/>
<organism evidence="2 3">
    <name type="scientific">Paramecium primaurelia</name>
    <dbReference type="NCBI Taxonomy" id="5886"/>
    <lineage>
        <taxon>Eukaryota</taxon>
        <taxon>Sar</taxon>
        <taxon>Alveolata</taxon>
        <taxon>Ciliophora</taxon>
        <taxon>Intramacronucleata</taxon>
        <taxon>Oligohymenophorea</taxon>
        <taxon>Peniculida</taxon>
        <taxon>Parameciidae</taxon>
        <taxon>Paramecium</taxon>
    </lineage>
</organism>
<reference evidence="2" key="1">
    <citation type="submission" date="2021-01" db="EMBL/GenBank/DDBJ databases">
        <authorList>
            <consortium name="Genoscope - CEA"/>
            <person name="William W."/>
        </authorList>
    </citation>
    <scope>NUCLEOTIDE SEQUENCE</scope>
</reference>